<dbReference type="InterPro" id="IPR052024">
    <property type="entry name" value="Methanogen_methyltrans"/>
</dbReference>
<dbReference type="EMBL" id="JACCBS010000002">
    <property type="protein sequence ID" value="NYE57506.1"/>
    <property type="molecule type" value="Genomic_DNA"/>
</dbReference>
<dbReference type="Pfam" id="PF01208">
    <property type="entry name" value="URO-D"/>
    <property type="match status" value="1"/>
</dbReference>
<evidence type="ECO:0000313" key="2">
    <source>
        <dbReference type="EMBL" id="NYE57506.1"/>
    </source>
</evidence>
<dbReference type="PANTHER" id="PTHR47099:SF1">
    <property type="entry name" value="METHYLCOBAMIDE:COM METHYLTRANSFERASE MTBA"/>
    <property type="match status" value="1"/>
</dbReference>
<proteinExistence type="predicted"/>
<dbReference type="RefSeq" id="WP_028051778.1">
    <property type="nucleotide sequence ID" value="NZ_ATYG01000009.1"/>
</dbReference>
<evidence type="ECO:0000313" key="3">
    <source>
        <dbReference type="Proteomes" id="UP000604066"/>
    </source>
</evidence>
<organism evidence="2 3">
    <name type="scientific">Carboxydothermus ferrireducens DSM 11255</name>
    <dbReference type="NCBI Taxonomy" id="1119529"/>
    <lineage>
        <taxon>Bacteria</taxon>
        <taxon>Bacillati</taxon>
        <taxon>Bacillota</taxon>
        <taxon>Clostridia</taxon>
        <taxon>Thermoanaerobacterales</taxon>
        <taxon>Thermoanaerobacteraceae</taxon>
        <taxon>Carboxydothermus</taxon>
    </lineage>
</organism>
<dbReference type="InterPro" id="IPR000257">
    <property type="entry name" value="Uroporphyrinogen_deCOase"/>
</dbReference>
<evidence type="ECO:0000259" key="1">
    <source>
        <dbReference type="Pfam" id="PF01208"/>
    </source>
</evidence>
<gene>
    <name evidence="2" type="ORF">HDG70_001221</name>
</gene>
<reference evidence="2 3" key="1">
    <citation type="submission" date="2020-07" db="EMBL/GenBank/DDBJ databases">
        <title>Genomic Encyclopedia of Type Strains, Phase III (KMG-III): the genomes of soil and plant-associated and newly described type strains.</title>
        <authorList>
            <person name="Whitman W."/>
        </authorList>
    </citation>
    <scope>NUCLEOTIDE SEQUENCE [LARGE SCALE GENOMIC DNA]</scope>
    <source>
        <strain evidence="2 3">DSM 11255</strain>
    </source>
</reference>
<accession>A0ABX2RBK9</accession>
<keyword evidence="2" id="KW-0456">Lyase</keyword>
<dbReference type="EC" id="4.1.1.37" evidence="2"/>
<comment type="caution">
    <text evidence="2">The sequence shown here is derived from an EMBL/GenBank/DDBJ whole genome shotgun (WGS) entry which is preliminary data.</text>
</comment>
<sequence>MSLSRERVYKAIKQQPLEEFVKGELIIEDEVVAKVLNKQPVGFTEKYEFIEWLGLDMVTITPLEKEFGKEVPKASDLVFPDVEKWAATSLFTCAILDGPFEWGLRLLGLNDFFGLFRKSPQQVLELVEKIEKVNREKIRELAGRGINGVILADDIAFKQGLYLSPKFLREYFFPSYARLVEEIKKQNLVAFFHSDGNYQQVLEDIIKAGFDGLHCLDRDSGMDIKAIKKEVGKNLCLWGHLTVEDLKNAKEPEGRKKVISFVNELSAVGGFILGTTTGIYKGIDLEGLVLLYRGREL</sequence>
<dbReference type="InterPro" id="IPR038071">
    <property type="entry name" value="UROD/MetE-like_sf"/>
</dbReference>
<dbReference type="Proteomes" id="UP000604066">
    <property type="component" value="Unassembled WGS sequence"/>
</dbReference>
<dbReference type="GO" id="GO:0004853">
    <property type="term" value="F:uroporphyrinogen decarboxylase activity"/>
    <property type="evidence" value="ECO:0007669"/>
    <property type="project" value="UniProtKB-EC"/>
</dbReference>
<keyword evidence="3" id="KW-1185">Reference proteome</keyword>
<name>A0ABX2RBK9_9THEO</name>
<protein>
    <submittedName>
        <fullName evidence="2">Uroporphyrinogen decarboxylase</fullName>
        <ecNumber evidence="2">4.1.1.37</ecNumber>
    </submittedName>
</protein>
<dbReference type="SUPFAM" id="SSF51726">
    <property type="entry name" value="UROD/MetE-like"/>
    <property type="match status" value="1"/>
</dbReference>
<feature type="domain" description="Uroporphyrinogen decarboxylase (URO-D)" evidence="1">
    <location>
        <begin position="95"/>
        <end position="287"/>
    </location>
</feature>
<dbReference type="PANTHER" id="PTHR47099">
    <property type="entry name" value="METHYLCOBAMIDE:COM METHYLTRANSFERASE MTBA"/>
    <property type="match status" value="1"/>
</dbReference>
<dbReference type="Gene3D" id="3.20.20.210">
    <property type="match status" value="1"/>
</dbReference>